<dbReference type="SMART" id="SM00827">
    <property type="entry name" value="PKS_AT"/>
    <property type="match status" value="1"/>
</dbReference>
<dbReference type="InterPro" id="IPR016036">
    <property type="entry name" value="Malonyl_transacylase_ACP-bd"/>
</dbReference>
<gene>
    <name evidence="6" type="ORF">NJ959_26595</name>
</gene>
<dbReference type="Proteomes" id="UP001204953">
    <property type="component" value="Unassembled WGS sequence"/>
</dbReference>
<dbReference type="InterPro" id="IPR049900">
    <property type="entry name" value="PKS_mFAS_DH"/>
</dbReference>
<dbReference type="Gene3D" id="1.10.1200.10">
    <property type="entry name" value="ACP-like"/>
    <property type="match status" value="1"/>
</dbReference>
<dbReference type="SUPFAM" id="SSF47336">
    <property type="entry name" value="ACP-like"/>
    <property type="match status" value="1"/>
</dbReference>
<feature type="domain" description="Carrier" evidence="4">
    <location>
        <begin position="578"/>
        <end position="654"/>
    </location>
</feature>
<evidence type="ECO:0000256" key="2">
    <source>
        <dbReference type="PROSITE-ProRule" id="PRU01363"/>
    </source>
</evidence>
<dbReference type="SUPFAM" id="SSF51735">
    <property type="entry name" value="NAD(P)-binding Rossmann-fold domains"/>
    <property type="match status" value="1"/>
</dbReference>
<comment type="caution">
    <text evidence="2">Lacks conserved residue(s) required for the propagation of feature annotation.</text>
</comment>
<dbReference type="SUPFAM" id="SSF55048">
    <property type="entry name" value="Probable ACP-binding domain of malonyl-CoA ACP transacylase"/>
    <property type="match status" value="1"/>
</dbReference>
<dbReference type="InterPro" id="IPR014043">
    <property type="entry name" value="Acyl_transferase_dom"/>
</dbReference>
<feature type="domain" description="PKS/mFAS DH" evidence="5">
    <location>
        <begin position="1201"/>
        <end position="1318"/>
    </location>
</feature>
<feature type="non-terminal residue" evidence="6">
    <location>
        <position position="1318"/>
    </location>
</feature>
<sequence length="1318" mass="141775">MAIYHQILPPTTGCHQPHSELTNENPALRILRQSETWTKNYPLRAGVSAMGFGGINTHIVLEGIPSKNVTPKIPTLSSAQDAEIILLGATDRENLQQQIQHLLTITPRLSRAEVTDLAAQLAKTLDHSQVRAAIVASNPQELTNRLEILQSWLEKGLNNQLDIPSGIYLGTSIIPPRIGFLFPGQASPTHITGGAWCRNFPWVQELYQRANLPQVKNTIDTAIAQPAIVTASIAGFQTLEKLGIKGAIAVGHSLGELTALSWGGAFDEAALLRISKARGKAMGELSNPSGTMASIKGDRSAVTALINGDNVAIAGLNSPRQTVISGEINAIATIIDRARTQGIKATLLPVSHAFHSPLVAQATLPFATHLANEEFQPLQRTVISTVTGTIVPPDEDLRSLLTTQITSPVKFIDGVTQASPHVDLWIEVGPGEVLSGLVGDFVNTPIIPIDAGGLSFKGLLNAIGAAFVLGTPINRQSLFSHRFTKPFNLNWQPKFFVNPCEKNREIGIISQYHSPTIKLTSPPAPLLQGEGSKTSSTPFDTAFASKGGLAEANANLTPPFPGKEGGLGGLGLSSPTTNSPLEIVRQLVAERSELPVSAIKDNNRLLSDLHLNSITVGQLVGEAAKRLGLSPPIAPTDYANATITEVVQALEELVTTGSSISIDESKQVPSGVDAWIRTFTVELVEKPLPHCQAKSGVSQFDKNLNYTLTPPFNKGGWGGDNCGDKQVSLPKQDLPAKSTLSNWKGWQIFAPSDYPLAKPLQEAFDNWDGGSGVIVCLPPQPDESHLSLLLDSAKVVITDKEVTHFILVQHGVGGAGFARTLHLESPNITTCIVNLPGVYGDFVKAEKVPDLIGVSHRQDACATDDEFIKMGWIDVPLCKDISENIFIEWVLAEAKAAVGYVESDYDISGVRREPILRLLPNSTPPTPPYQGGKISIQNLTSTDLLLVTGGGKGIAAESAISLAKETGIRLALLGRSHPNNDTELAANLERMAGLGIQFKYIAADVTNSSAVRGAIAEFEAELGTITAILHGAGTNVPQLLTSLDETAIKRTLAPKVQGLHNILAAVNPYHLKLLVAFGSIIARTGLRGEADYALANEWLGNITESFGIKYPNCRCVTIDWSVWSGVGMGERLGRVDALMQQGITPISPDMGISIFRNIIAQCLNKHKNQIEKALTPDSIIVTGRFGDVPTLKLPKPELPFLRFLEKPRVYYPGVELVVDAELSTDTDPYLNDHIYKGDRIFPGVMGLEAMAQVAMALLETSEIPVFEDIKFNHPVVVSETSPLKIRIAALVRETGKVEIVLRSEQTGFAIDHFRTTCM</sequence>
<evidence type="ECO:0000256" key="3">
    <source>
        <dbReference type="SAM" id="MobiDB-lite"/>
    </source>
</evidence>
<dbReference type="PROSITE" id="PS52019">
    <property type="entry name" value="PKS_MFAS_DH"/>
    <property type="match status" value="1"/>
</dbReference>
<dbReference type="InterPro" id="IPR001227">
    <property type="entry name" value="Ac_transferase_dom_sf"/>
</dbReference>
<evidence type="ECO:0000313" key="6">
    <source>
        <dbReference type="EMBL" id="MCP2732006.1"/>
    </source>
</evidence>
<protein>
    <submittedName>
        <fullName evidence="6">SDR family NAD(P)-dependent oxidoreductase</fullName>
    </submittedName>
</protein>
<dbReference type="InterPro" id="IPR049552">
    <property type="entry name" value="PKS_DH_N"/>
</dbReference>
<accession>A0AAE3GY82</accession>
<dbReference type="InterPro" id="IPR016035">
    <property type="entry name" value="Acyl_Trfase/lysoPLipase"/>
</dbReference>
<dbReference type="InterPro" id="IPR016039">
    <property type="entry name" value="Thiolase-like"/>
</dbReference>
<dbReference type="Gene3D" id="3.40.366.10">
    <property type="entry name" value="Malonyl-Coenzyme A Acyl Carrier Protein, domain 2"/>
    <property type="match status" value="1"/>
</dbReference>
<dbReference type="EMBL" id="JAMZMM010000452">
    <property type="protein sequence ID" value="MCP2732006.1"/>
    <property type="molecule type" value="Genomic_DNA"/>
</dbReference>
<dbReference type="InterPro" id="IPR013968">
    <property type="entry name" value="PKS_KR"/>
</dbReference>
<dbReference type="Gene3D" id="3.40.50.720">
    <property type="entry name" value="NAD(P)-binding Rossmann-like Domain"/>
    <property type="match status" value="1"/>
</dbReference>
<dbReference type="InterPro" id="IPR009081">
    <property type="entry name" value="PP-bd_ACP"/>
</dbReference>
<comment type="caution">
    <text evidence="6">The sequence shown here is derived from an EMBL/GenBank/DDBJ whole genome shotgun (WGS) entry which is preliminary data.</text>
</comment>
<dbReference type="InterPro" id="IPR042104">
    <property type="entry name" value="PKS_dehydratase_sf"/>
</dbReference>
<dbReference type="SUPFAM" id="SSF52151">
    <property type="entry name" value="FabD/lysophospholipase-like"/>
    <property type="match status" value="1"/>
</dbReference>
<dbReference type="SUPFAM" id="SSF53901">
    <property type="entry name" value="Thiolase-like"/>
    <property type="match status" value="1"/>
</dbReference>
<dbReference type="Pfam" id="PF08659">
    <property type="entry name" value="KR"/>
    <property type="match status" value="1"/>
</dbReference>
<dbReference type="Gene3D" id="3.10.129.110">
    <property type="entry name" value="Polyketide synthase dehydratase"/>
    <property type="match status" value="1"/>
</dbReference>
<keyword evidence="7" id="KW-1185">Reference proteome</keyword>
<dbReference type="InterPro" id="IPR036291">
    <property type="entry name" value="NAD(P)-bd_dom_sf"/>
</dbReference>
<feature type="region of interest" description="Disordered" evidence="3">
    <location>
        <begin position="554"/>
        <end position="574"/>
    </location>
</feature>
<dbReference type="GO" id="GO:0006633">
    <property type="term" value="P:fatty acid biosynthetic process"/>
    <property type="evidence" value="ECO:0007669"/>
    <property type="project" value="TreeGrafter"/>
</dbReference>
<dbReference type="PANTHER" id="PTHR43775">
    <property type="entry name" value="FATTY ACID SYNTHASE"/>
    <property type="match status" value="1"/>
</dbReference>
<evidence type="ECO:0000313" key="7">
    <source>
        <dbReference type="Proteomes" id="UP001204953"/>
    </source>
</evidence>
<evidence type="ECO:0000259" key="5">
    <source>
        <dbReference type="PROSITE" id="PS52019"/>
    </source>
</evidence>
<dbReference type="Pfam" id="PF00698">
    <property type="entry name" value="Acyl_transf_1"/>
    <property type="match status" value="1"/>
</dbReference>
<evidence type="ECO:0000259" key="4">
    <source>
        <dbReference type="PROSITE" id="PS50075"/>
    </source>
</evidence>
<dbReference type="InterPro" id="IPR036736">
    <property type="entry name" value="ACP-like_sf"/>
</dbReference>
<dbReference type="PANTHER" id="PTHR43775:SF51">
    <property type="entry name" value="INACTIVE PHENOLPHTHIOCEROL SYNTHESIS POLYKETIDE SYNTHASE TYPE I PKS1-RELATED"/>
    <property type="match status" value="1"/>
</dbReference>
<keyword evidence="1" id="KW-0808">Transferase</keyword>
<dbReference type="Gene3D" id="3.40.47.10">
    <property type="match status" value="1"/>
</dbReference>
<reference evidence="6" key="1">
    <citation type="submission" date="2022-06" db="EMBL/GenBank/DDBJ databases">
        <title>New cyanobacteria of genus Symplocastrum in benthos of Lake Baikal.</title>
        <authorList>
            <person name="Sorokovikova E."/>
            <person name="Tikhonova I."/>
            <person name="Krasnopeev A."/>
            <person name="Evseev P."/>
            <person name="Gladkikh A."/>
            <person name="Belykh O."/>
        </authorList>
    </citation>
    <scope>NUCLEOTIDE SEQUENCE</scope>
    <source>
        <strain evidence="6">BBK-W-15</strain>
    </source>
</reference>
<dbReference type="CDD" id="cd08953">
    <property type="entry name" value="KR_2_SDR_x"/>
    <property type="match status" value="1"/>
</dbReference>
<organism evidence="6 7">
    <name type="scientific">Limnofasciculus baicalensis BBK-W-15</name>
    <dbReference type="NCBI Taxonomy" id="2699891"/>
    <lineage>
        <taxon>Bacteria</taxon>
        <taxon>Bacillati</taxon>
        <taxon>Cyanobacteriota</taxon>
        <taxon>Cyanophyceae</taxon>
        <taxon>Coleofasciculales</taxon>
        <taxon>Coleofasciculaceae</taxon>
        <taxon>Limnofasciculus</taxon>
        <taxon>Limnofasciculus baicalensis</taxon>
    </lineage>
</organism>
<dbReference type="InterPro" id="IPR057326">
    <property type="entry name" value="KR_dom"/>
</dbReference>
<dbReference type="GO" id="GO:0004312">
    <property type="term" value="F:fatty acid synthase activity"/>
    <property type="evidence" value="ECO:0007669"/>
    <property type="project" value="TreeGrafter"/>
</dbReference>
<dbReference type="SUPFAM" id="SSF54637">
    <property type="entry name" value="Thioesterase/thiol ester dehydrase-isomerase"/>
    <property type="match status" value="1"/>
</dbReference>
<dbReference type="Pfam" id="PF21089">
    <property type="entry name" value="PKS_DH_N"/>
    <property type="match status" value="1"/>
</dbReference>
<dbReference type="InterPro" id="IPR050091">
    <property type="entry name" value="PKS_NRPS_Biosynth_Enz"/>
</dbReference>
<dbReference type="InterPro" id="IPR029069">
    <property type="entry name" value="HotDog_dom_sf"/>
</dbReference>
<name>A0AAE3GY82_9CYAN</name>
<dbReference type="PROSITE" id="PS50075">
    <property type="entry name" value="CARRIER"/>
    <property type="match status" value="1"/>
</dbReference>
<dbReference type="SMART" id="SM00822">
    <property type="entry name" value="PKS_KR"/>
    <property type="match status" value="1"/>
</dbReference>
<proteinExistence type="predicted"/>
<evidence type="ECO:0000256" key="1">
    <source>
        <dbReference type="ARBA" id="ARBA00022679"/>
    </source>
</evidence>